<comment type="similarity">
    <text evidence="6">Belongs to the HepT RNase toxin family.</text>
</comment>
<organism evidence="7 8">
    <name type="scientific">Nocardioides szechwanensis</name>
    <dbReference type="NCBI Taxonomy" id="1005944"/>
    <lineage>
        <taxon>Bacteria</taxon>
        <taxon>Bacillati</taxon>
        <taxon>Actinomycetota</taxon>
        <taxon>Actinomycetes</taxon>
        <taxon>Propionibacteriales</taxon>
        <taxon>Nocardioidaceae</taxon>
        <taxon>Nocardioides</taxon>
    </lineage>
</organism>
<evidence type="ECO:0000256" key="2">
    <source>
        <dbReference type="ARBA" id="ARBA00022649"/>
    </source>
</evidence>
<evidence type="ECO:0000256" key="6">
    <source>
        <dbReference type="ARBA" id="ARBA00024207"/>
    </source>
</evidence>
<dbReference type="GO" id="GO:0000166">
    <property type="term" value="F:nucleotide binding"/>
    <property type="evidence" value="ECO:0007669"/>
    <property type="project" value="UniProtKB-KW"/>
</dbReference>
<dbReference type="RefSeq" id="WP_091023039.1">
    <property type="nucleotide sequence ID" value="NZ_BKAE01000001.1"/>
</dbReference>
<dbReference type="Proteomes" id="UP000199004">
    <property type="component" value="Unassembled WGS sequence"/>
</dbReference>
<dbReference type="GO" id="GO:0016787">
    <property type="term" value="F:hydrolase activity"/>
    <property type="evidence" value="ECO:0007669"/>
    <property type="project" value="UniProtKB-KW"/>
</dbReference>
<keyword evidence="1" id="KW-0597">Phosphoprotein</keyword>
<dbReference type="InterPro" id="IPR037038">
    <property type="entry name" value="HepT-like_sf"/>
</dbReference>
<keyword evidence="5" id="KW-0378">Hydrolase</keyword>
<dbReference type="EMBL" id="FNIC01000001">
    <property type="protein sequence ID" value="SDM98036.1"/>
    <property type="molecule type" value="Genomic_DNA"/>
</dbReference>
<proteinExistence type="inferred from homology"/>
<keyword evidence="2" id="KW-1277">Toxin-antitoxin system</keyword>
<keyword evidence="8" id="KW-1185">Reference proteome</keyword>
<evidence type="ECO:0000256" key="5">
    <source>
        <dbReference type="ARBA" id="ARBA00022801"/>
    </source>
</evidence>
<dbReference type="GO" id="GO:0110001">
    <property type="term" value="C:toxin-antitoxin complex"/>
    <property type="evidence" value="ECO:0007669"/>
    <property type="project" value="InterPro"/>
</dbReference>
<evidence type="ECO:0000256" key="4">
    <source>
        <dbReference type="ARBA" id="ARBA00022741"/>
    </source>
</evidence>
<accession>A0A1G9XNM0</accession>
<dbReference type="STRING" id="1005944.SAMN05192576_1420"/>
<dbReference type="Gene3D" id="1.20.120.580">
    <property type="entry name" value="bsu32300-like"/>
    <property type="match status" value="1"/>
</dbReference>
<dbReference type="InterPro" id="IPR051813">
    <property type="entry name" value="HepT_RNase_toxin"/>
</dbReference>
<keyword evidence="4" id="KW-0547">Nucleotide-binding</keyword>
<evidence type="ECO:0000256" key="3">
    <source>
        <dbReference type="ARBA" id="ARBA00022722"/>
    </source>
</evidence>
<dbReference type="PANTHER" id="PTHR34139">
    <property type="entry name" value="UPF0331 PROTEIN MJ0127"/>
    <property type="match status" value="1"/>
</dbReference>
<protein>
    <submittedName>
        <fullName evidence="7">Uncharacterized conserved protein, contains HEPN domain</fullName>
    </submittedName>
</protein>
<evidence type="ECO:0000313" key="7">
    <source>
        <dbReference type="EMBL" id="SDM98036.1"/>
    </source>
</evidence>
<name>A0A1G9XNM0_9ACTN</name>
<dbReference type="OrthoDB" id="4725864at2"/>
<dbReference type="PANTHER" id="PTHR34139:SF1">
    <property type="entry name" value="RNASE MJ1380-RELATED"/>
    <property type="match status" value="1"/>
</dbReference>
<dbReference type="AlphaFoldDB" id="A0A1G9XNM0"/>
<dbReference type="Pfam" id="PF01934">
    <property type="entry name" value="HepT-like"/>
    <property type="match status" value="1"/>
</dbReference>
<reference evidence="7 8" key="1">
    <citation type="submission" date="2016-10" db="EMBL/GenBank/DDBJ databases">
        <authorList>
            <person name="de Groot N.N."/>
        </authorList>
    </citation>
    <scope>NUCLEOTIDE SEQUENCE [LARGE SCALE GENOMIC DNA]</scope>
    <source>
        <strain evidence="7 8">CGMCC 1.11147</strain>
    </source>
</reference>
<evidence type="ECO:0000313" key="8">
    <source>
        <dbReference type="Proteomes" id="UP000199004"/>
    </source>
</evidence>
<keyword evidence="3" id="KW-0540">Nuclease</keyword>
<evidence type="ECO:0000256" key="1">
    <source>
        <dbReference type="ARBA" id="ARBA00022553"/>
    </source>
</evidence>
<dbReference type="InterPro" id="IPR008201">
    <property type="entry name" value="HepT-like"/>
</dbReference>
<gene>
    <name evidence="7" type="ORF">SAMN05192576_1420</name>
</gene>
<dbReference type="GO" id="GO:0004540">
    <property type="term" value="F:RNA nuclease activity"/>
    <property type="evidence" value="ECO:0007669"/>
    <property type="project" value="InterPro"/>
</dbReference>
<sequence>MQPEAPALIWDARRAAGRVLEFVAGRSWDDYQQDVMLRSAVERQFQIIGEALNRLSKVDPGTADRVPDLARIVAFRNVLVHGYAQIDDALVWEVASTRVPELTAVLAGLLNDS</sequence>